<proteinExistence type="predicted"/>
<keyword evidence="1" id="KW-1133">Transmembrane helix</keyword>
<name>A0A6J4SZP1_9SPHN</name>
<accession>A0A6J4SZP1</accession>
<organism evidence="2">
    <name type="scientific">uncultured Sphingomonadaceae bacterium</name>
    <dbReference type="NCBI Taxonomy" id="169976"/>
    <lineage>
        <taxon>Bacteria</taxon>
        <taxon>Pseudomonadati</taxon>
        <taxon>Pseudomonadota</taxon>
        <taxon>Alphaproteobacteria</taxon>
        <taxon>Sphingomonadales</taxon>
        <taxon>Sphingomonadaceae</taxon>
        <taxon>environmental samples</taxon>
    </lineage>
</organism>
<feature type="transmembrane region" description="Helical" evidence="1">
    <location>
        <begin position="20"/>
        <end position="38"/>
    </location>
</feature>
<gene>
    <name evidence="2" type="ORF">AVDCRST_MAG91-1548</name>
</gene>
<evidence type="ECO:0008006" key="3">
    <source>
        <dbReference type="Google" id="ProtNLM"/>
    </source>
</evidence>
<keyword evidence="1" id="KW-0812">Transmembrane</keyword>
<evidence type="ECO:0000256" key="1">
    <source>
        <dbReference type="SAM" id="Phobius"/>
    </source>
</evidence>
<protein>
    <recommendedName>
        <fullName evidence="3">Energy transducer TonB</fullName>
    </recommendedName>
</protein>
<evidence type="ECO:0000313" key="2">
    <source>
        <dbReference type="EMBL" id="CAA9509616.1"/>
    </source>
</evidence>
<feature type="non-terminal residue" evidence="2">
    <location>
        <position position="49"/>
    </location>
</feature>
<reference evidence="2" key="1">
    <citation type="submission" date="2020-02" db="EMBL/GenBank/DDBJ databases">
        <authorList>
            <person name="Meier V. D."/>
        </authorList>
    </citation>
    <scope>NUCLEOTIDE SEQUENCE</scope>
    <source>
        <strain evidence="2">AVDCRST_MAG91</strain>
    </source>
</reference>
<sequence>MGIVSAVDRTHGRRGLSPAVVLGLGISVAVHAALLVFLHSQRFTLETPI</sequence>
<dbReference type="AlphaFoldDB" id="A0A6J4SZP1"/>
<keyword evidence="1" id="KW-0472">Membrane</keyword>
<dbReference type="EMBL" id="CADCVX010000299">
    <property type="protein sequence ID" value="CAA9509616.1"/>
    <property type="molecule type" value="Genomic_DNA"/>
</dbReference>